<reference evidence="3 4" key="2">
    <citation type="submission" date="2020-03" db="EMBL/GenBank/DDBJ databases">
        <authorList>
            <person name="Ichikawa N."/>
            <person name="Kimura A."/>
            <person name="Kitahashi Y."/>
            <person name="Uohara A."/>
        </authorList>
    </citation>
    <scope>NUCLEOTIDE SEQUENCE [LARGE SCALE GENOMIC DNA]</scope>
    <source>
        <strain evidence="3 4">NBRC 105367</strain>
    </source>
</reference>
<evidence type="ECO:0000259" key="1">
    <source>
        <dbReference type="Pfam" id="PF00501"/>
    </source>
</evidence>
<dbReference type="GO" id="GO:0005737">
    <property type="term" value="C:cytoplasm"/>
    <property type="evidence" value="ECO:0007669"/>
    <property type="project" value="TreeGrafter"/>
</dbReference>
<dbReference type="Proteomes" id="UP000503011">
    <property type="component" value="Chromosome"/>
</dbReference>
<gene>
    <name evidence="3" type="ORF">Psuf_070490</name>
</gene>
<accession>A0A6F8YUL0</accession>
<dbReference type="GO" id="GO:0044550">
    <property type="term" value="P:secondary metabolite biosynthetic process"/>
    <property type="evidence" value="ECO:0007669"/>
    <property type="project" value="TreeGrafter"/>
</dbReference>
<reference evidence="3 4" key="1">
    <citation type="submission" date="2020-03" db="EMBL/GenBank/DDBJ databases">
        <title>Whole genome shotgun sequence of Phytohabitans suffuscus NBRC 105367.</title>
        <authorList>
            <person name="Komaki H."/>
            <person name="Tamura T."/>
        </authorList>
    </citation>
    <scope>NUCLEOTIDE SEQUENCE [LARGE SCALE GENOMIC DNA]</scope>
    <source>
        <strain evidence="3 4">NBRC 105367</strain>
    </source>
</reference>
<keyword evidence="4" id="KW-1185">Reference proteome</keyword>
<dbReference type="SUPFAM" id="SSF56801">
    <property type="entry name" value="Acetyl-CoA synthetase-like"/>
    <property type="match status" value="1"/>
</dbReference>
<evidence type="ECO:0000313" key="4">
    <source>
        <dbReference type="Proteomes" id="UP000503011"/>
    </source>
</evidence>
<dbReference type="Gene3D" id="3.40.50.12780">
    <property type="entry name" value="N-terminal domain of ligase-like"/>
    <property type="match status" value="1"/>
</dbReference>
<dbReference type="PANTHER" id="PTHR45527">
    <property type="entry name" value="NONRIBOSOMAL PEPTIDE SYNTHETASE"/>
    <property type="match status" value="1"/>
</dbReference>
<dbReference type="KEGG" id="psuu:Psuf_070490"/>
<dbReference type="Pfam" id="PF00501">
    <property type="entry name" value="AMP-binding"/>
    <property type="match status" value="1"/>
</dbReference>
<dbReference type="PANTHER" id="PTHR45527:SF1">
    <property type="entry name" value="FATTY ACID SYNTHASE"/>
    <property type="match status" value="1"/>
</dbReference>
<sequence length="531" mass="57385">MIIETGLWGGSAQPPCVLESFERSVSLRPSALAVSDPEHQLTYRDLAAWIARITDLLRDAGIGAGDTVAVSGPRSAAVVAAAWAVVGAGATYLPLDRAFPRKRLAHMLAESGAKVLLHAGPDPELPAPRRARIPEWTEVDRPAEPGLAFVPCAPDRPVYVIYTSGSTGNPKGVALPHSCIDNMTYWQRHHSAREDLRTAQFAPQNFDIWFQEVLSTLCGGGSLVIMPERLRQDPIELLDWLARERIERLFLPCVGLHMLATAATAFDSLAGLALREINTAGEQLVCTPAIRDFFHRLPQCGLNNHYGQSESHTVSVHTLTGPSDSWPALAPIGLPLPGCEILLDTADPGESRIGELLVAGLPLSLEYLNQPELNAQRYVRVPPTAHGHTRAFRTGDLVSVENGLMHFLGRTDDEVKIRGFRVNPLEVEACLGRQPGVAEAICVPVDLAAGSRQLRAAVTIALGGEFDVAAALAALREELPWYCIPPTISVLPSMPRKSSGKADRAAVARLLAPGRRTAAPVDTEERRGFVR</sequence>
<evidence type="ECO:0000259" key="2">
    <source>
        <dbReference type="Pfam" id="PF13193"/>
    </source>
</evidence>
<dbReference type="Pfam" id="PF13193">
    <property type="entry name" value="AMP-binding_C"/>
    <property type="match status" value="1"/>
</dbReference>
<dbReference type="InterPro" id="IPR042099">
    <property type="entry name" value="ANL_N_sf"/>
</dbReference>
<name>A0A6F8YUL0_9ACTN</name>
<dbReference type="InterPro" id="IPR000873">
    <property type="entry name" value="AMP-dep_synth/lig_dom"/>
</dbReference>
<proteinExistence type="predicted"/>
<evidence type="ECO:0008006" key="5">
    <source>
        <dbReference type="Google" id="ProtNLM"/>
    </source>
</evidence>
<feature type="domain" description="AMP-binding enzyme C-terminal" evidence="2">
    <location>
        <begin position="426"/>
        <end position="501"/>
    </location>
</feature>
<organism evidence="3 4">
    <name type="scientific">Phytohabitans suffuscus</name>
    <dbReference type="NCBI Taxonomy" id="624315"/>
    <lineage>
        <taxon>Bacteria</taxon>
        <taxon>Bacillati</taxon>
        <taxon>Actinomycetota</taxon>
        <taxon>Actinomycetes</taxon>
        <taxon>Micromonosporales</taxon>
        <taxon>Micromonosporaceae</taxon>
    </lineage>
</organism>
<dbReference type="GO" id="GO:0031177">
    <property type="term" value="F:phosphopantetheine binding"/>
    <property type="evidence" value="ECO:0007669"/>
    <property type="project" value="TreeGrafter"/>
</dbReference>
<dbReference type="Gene3D" id="3.30.300.30">
    <property type="match status" value="1"/>
</dbReference>
<dbReference type="PROSITE" id="PS00455">
    <property type="entry name" value="AMP_BINDING"/>
    <property type="match status" value="1"/>
</dbReference>
<feature type="domain" description="AMP-dependent synthetase/ligase" evidence="1">
    <location>
        <begin position="21"/>
        <end position="367"/>
    </location>
</feature>
<dbReference type="AlphaFoldDB" id="A0A6F8YUL0"/>
<dbReference type="RefSeq" id="WP_173161736.1">
    <property type="nucleotide sequence ID" value="NZ_AP022871.1"/>
</dbReference>
<protein>
    <recommendedName>
        <fullName evidence="5">Amino acid adenylation protein</fullName>
    </recommendedName>
</protein>
<dbReference type="GO" id="GO:0043041">
    <property type="term" value="P:amino acid activation for nonribosomal peptide biosynthetic process"/>
    <property type="evidence" value="ECO:0007669"/>
    <property type="project" value="TreeGrafter"/>
</dbReference>
<evidence type="ECO:0000313" key="3">
    <source>
        <dbReference type="EMBL" id="BCB89736.1"/>
    </source>
</evidence>
<dbReference type="EMBL" id="AP022871">
    <property type="protein sequence ID" value="BCB89736.1"/>
    <property type="molecule type" value="Genomic_DNA"/>
</dbReference>
<dbReference type="InterPro" id="IPR020845">
    <property type="entry name" value="AMP-binding_CS"/>
</dbReference>
<dbReference type="InterPro" id="IPR045851">
    <property type="entry name" value="AMP-bd_C_sf"/>
</dbReference>
<dbReference type="InterPro" id="IPR025110">
    <property type="entry name" value="AMP-bd_C"/>
</dbReference>